<protein>
    <submittedName>
        <fullName evidence="2">Putative metalloprotease</fullName>
    </submittedName>
</protein>
<accession>A0A495K3V8</accession>
<dbReference type="Proteomes" id="UP000274762">
    <property type="component" value="Unassembled WGS sequence"/>
</dbReference>
<keyword evidence="2" id="KW-0645">Protease</keyword>
<keyword evidence="1" id="KW-0732">Signal</keyword>
<feature type="chain" id="PRO_5038928298" evidence="1">
    <location>
        <begin position="30"/>
        <end position="485"/>
    </location>
</feature>
<dbReference type="RefSeq" id="WP_147431391.1">
    <property type="nucleotide sequence ID" value="NZ_CBCRXS010000002.1"/>
</dbReference>
<organism evidence="2 3">
    <name type="scientific">Williamsia marianensis</name>
    <dbReference type="NCBI Taxonomy" id="85044"/>
    <lineage>
        <taxon>Bacteria</taxon>
        <taxon>Bacillati</taxon>
        <taxon>Actinomycetota</taxon>
        <taxon>Actinomycetes</taxon>
        <taxon>Mycobacteriales</taxon>
        <taxon>Nocardiaceae</taxon>
        <taxon>Williamsia</taxon>
    </lineage>
</organism>
<dbReference type="GO" id="GO:0008237">
    <property type="term" value="F:metallopeptidase activity"/>
    <property type="evidence" value="ECO:0007669"/>
    <property type="project" value="UniProtKB-KW"/>
</dbReference>
<feature type="signal peptide" evidence="1">
    <location>
        <begin position="1"/>
        <end position="29"/>
    </location>
</feature>
<reference evidence="2 3" key="1">
    <citation type="submission" date="2018-10" db="EMBL/GenBank/DDBJ databases">
        <title>Sequencing the genomes of 1000 actinobacteria strains.</title>
        <authorList>
            <person name="Klenk H.-P."/>
        </authorList>
    </citation>
    <scope>NUCLEOTIDE SEQUENCE [LARGE SCALE GENOMIC DNA]</scope>
    <source>
        <strain evidence="2 3">DSM 44343</strain>
    </source>
</reference>
<dbReference type="SUPFAM" id="SSF55486">
    <property type="entry name" value="Metalloproteases ('zincins'), catalytic domain"/>
    <property type="match status" value="1"/>
</dbReference>
<dbReference type="AlphaFoldDB" id="A0A495K3V8"/>
<keyword evidence="2" id="KW-0378">Hydrolase</keyword>
<dbReference type="OrthoDB" id="5168289at2"/>
<dbReference type="EMBL" id="RBKV01000001">
    <property type="protein sequence ID" value="RKR95963.1"/>
    <property type="molecule type" value="Genomic_DNA"/>
</dbReference>
<name>A0A495K3V8_WILMA</name>
<evidence type="ECO:0000256" key="1">
    <source>
        <dbReference type="SAM" id="SignalP"/>
    </source>
</evidence>
<keyword evidence="2" id="KW-0482">Metalloprotease</keyword>
<evidence type="ECO:0000313" key="3">
    <source>
        <dbReference type="Proteomes" id="UP000274762"/>
    </source>
</evidence>
<proteinExistence type="predicted"/>
<comment type="caution">
    <text evidence="2">The sequence shown here is derived from an EMBL/GenBank/DDBJ whole genome shotgun (WGS) entry which is preliminary data.</text>
</comment>
<sequence length="485" mass="51165">MAHSSRRTPVLIGALVGACLMLVSACATRDERQVVSGEAVSAYSDPFTVAGLPVSDGPNGLRDDAADTALDIRGGDDGEIDDLMGAALADLETYWKQAFEPAFKTSFKTGLSFVSWDAESPQSRSVLFCNEPTFGQVNAAFCPTRDEIGWDRGVLMPALADAFGPMAPVTVIAHEYGHYIQMIGGFDKDTSPIVSEQQADCLSGNFIRWIAEGNGEFLQINTGDGLNTAVAALISARDSRRGRSDHGTAFERALAFEKGFRSGPATCAAITELTIDDLRDQMPPRFDNAGAIDTSPFTEAGLESVVQSVEAFFDLPDTARPSVLTDRIEQPCSGTSDQQAALPVAFCPDTNTVSMDPDELALIATNGTSGPSALPSFIGGDFSAYSLVASRYSLATQRARGQVLDQPVTAARAACFTGRWARSTADSGTFTLRGGDLDELVSGLLVSGAVASDVAGRSLPSGFSRIAAFSAGYFGDEKGCARYDP</sequence>
<evidence type="ECO:0000313" key="2">
    <source>
        <dbReference type="EMBL" id="RKR95963.1"/>
    </source>
</evidence>
<gene>
    <name evidence="2" type="ORF">DFJ75_2797</name>
</gene>
<dbReference type="GO" id="GO:0006508">
    <property type="term" value="P:proteolysis"/>
    <property type="evidence" value="ECO:0007669"/>
    <property type="project" value="UniProtKB-KW"/>
</dbReference>
<dbReference type="PROSITE" id="PS51257">
    <property type="entry name" value="PROKAR_LIPOPROTEIN"/>
    <property type="match status" value="1"/>
</dbReference>